<name>A0A2A9HB70_TEPT2</name>
<evidence type="ECO:0000313" key="2">
    <source>
        <dbReference type="EMBL" id="PFG73194.1"/>
    </source>
</evidence>
<dbReference type="Proteomes" id="UP000223071">
    <property type="component" value="Unassembled WGS sequence"/>
</dbReference>
<proteinExistence type="predicted"/>
<protein>
    <submittedName>
        <fullName evidence="2">Uncharacterized protein</fullName>
    </submittedName>
</protein>
<evidence type="ECO:0000313" key="3">
    <source>
        <dbReference type="Proteomes" id="UP000223071"/>
    </source>
</evidence>
<reference evidence="2 3" key="1">
    <citation type="submission" date="2017-09" db="EMBL/GenBank/DDBJ databases">
        <title>Sequencing the genomes of two abundant thermophiles in Great Basin hot springs: Thermocrinis jamiesonii and novel Chloroflexi Thermoflexus hugenholtzii.</title>
        <authorList>
            <person name="Hedlund B."/>
        </authorList>
    </citation>
    <scope>NUCLEOTIDE SEQUENCE [LARGE SCALE GENOMIC DNA]</scope>
    <source>
        <strain evidence="2 3">G233</strain>
    </source>
</reference>
<dbReference type="EMBL" id="PDJQ01000001">
    <property type="protein sequence ID" value="PFG73194.1"/>
    <property type="molecule type" value="Genomic_DNA"/>
</dbReference>
<organism evidence="2 3">
    <name type="scientific">Tepidiforma thermophila (strain KCTC 52669 / CGMCC 1.13589 / G233)</name>
    <dbReference type="NCBI Taxonomy" id="2761530"/>
    <lineage>
        <taxon>Bacteria</taxon>
        <taxon>Bacillati</taxon>
        <taxon>Chloroflexota</taxon>
        <taxon>Tepidiformia</taxon>
        <taxon>Tepidiformales</taxon>
        <taxon>Tepidiformaceae</taxon>
        <taxon>Tepidiforma</taxon>
    </lineage>
</organism>
<dbReference type="AlphaFoldDB" id="A0A2A9HB70"/>
<comment type="caution">
    <text evidence="2">The sequence shown here is derived from an EMBL/GenBank/DDBJ whole genome shotgun (WGS) entry which is preliminary data.</text>
</comment>
<feature type="compositionally biased region" description="Low complexity" evidence="1">
    <location>
        <begin position="85"/>
        <end position="104"/>
    </location>
</feature>
<evidence type="ECO:0000256" key="1">
    <source>
        <dbReference type="SAM" id="MobiDB-lite"/>
    </source>
</evidence>
<accession>A0A2A9HB70</accession>
<gene>
    <name evidence="2" type="ORF">A9A59_0389</name>
</gene>
<sequence length="119" mass="12446">MSSARHNQLLELLIAFALGELSLEHFEDQVLPLAWESADGSGPAAELAGDVLLWLAEATQGHRTEAELRRLAAARLRTVVVETEPPVARTGTGTPAAARGGPVVSLSDTQGRRPAAASA</sequence>
<feature type="region of interest" description="Disordered" evidence="1">
    <location>
        <begin position="85"/>
        <end position="119"/>
    </location>
</feature>
<keyword evidence="3" id="KW-1185">Reference proteome</keyword>